<dbReference type="InterPro" id="IPR036116">
    <property type="entry name" value="FN3_sf"/>
</dbReference>
<dbReference type="GO" id="GO:0098542">
    <property type="term" value="P:defense response to other organism"/>
    <property type="evidence" value="ECO:0007669"/>
    <property type="project" value="Ensembl"/>
</dbReference>
<organism evidence="13 14">
    <name type="scientific">Macaca fascicularis</name>
    <name type="common">Crab-eating macaque</name>
    <name type="synonym">Cynomolgus monkey</name>
    <dbReference type="NCBI Taxonomy" id="9541"/>
    <lineage>
        <taxon>Eukaryota</taxon>
        <taxon>Metazoa</taxon>
        <taxon>Chordata</taxon>
        <taxon>Craniata</taxon>
        <taxon>Vertebrata</taxon>
        <taxon>Euteleostomi</taxon>
        <taxon>Mammalia</taxon>
        <taxon>Eutheria</taxon>
        <taxon>Euarchontoglires</taxon>
        <taxon>Primates</taxon>
        <taxon>Haplorrhini</taxon>
        <taxon>Catarrhini</taxon>
        <taxon>Cercopithecidae</taxon>
        <taxon>Cercopithecinae</taxon>
        <taxon>Macaca</taxon>
    </lineage>
</organism>
<keyword evidence="7 11" id="KW-1133">Transmembrane helix</keyword>
<dbReference type="GO" id="GO:0009897">
    <property type="term" value="C:external side of plasma membrane"/>
    <property type="evidence" value="ECO:0007669"/>
    <property type="project" value="Ensembl"/>
</dbReference>
<keyword evidence="14" id="KW-1185">Reference proteome</keyword>
<keyword evidence="3" id="KW-1003">Cell membrane</keyword>
<feature type="transmembrane region" description="Helical" evidence="11">
    <location>
        <begin position="383"/>
        <end position="406"/>
    </location>
</feature>
<evidence type="ECO:0000256" key="8">
    <source>
        <dbReference type="ARBA" id="ARBA00023136"/>
    </source>
</evidence>
<dbReference type="FunFam" id="2.60.40.10:FF:000908">
    <property type="entry name" value="Interleukin 31 receptor A"/>
    <property type="match status" value="1"/>
</dbReference>
<keyword evidence="6" id="KW-0677">Repeat</keyword>
<dbReference type="SUPFAM" id="SSF49265">
    <property type="entry name" value="Fibronectin type III"/>
    <property type="match status" value="3"/>
</dbReference>
<dbReference type="GO" id="GO:0008284">
    <property type="term" value="P:positive regulation of cell population proliferation"/>
    <property type="evidence" value="ECO:0007669"/>
    <property type="project" value="Ensembl"/>
</dbReference>
<evidence type="ECO:0000313" key="13">
    <source>
        <dbReference type="Ensembl" id="ENSMFAP00000017376.2"/>
    </source>
</evidence>
<dbReference type="GO" id="GO:0007259">
    <property type="term" value="P:cell surface receptor signaling pathway via JAK-STAT"/>
    <property type="evidence" value="ECO:0007669"/>
    <property type="project" value="Ensembl"/>
</dbReference>
<dbReference type="CDD" id="cd00063">
    <property type="entry name" value="FN3"/>
    <property type="match status" value="2"/>
</dbReference>
<evidence type="ECO:0000256" key="5">
    <source>
        <dbReference type="ARBA" id="ARBA00022729"/>
    </source>
</evidence>
<evidence type="ECO:0000256" key="11">
    <source>
        <dbReference type="SAM" id="Phobius"/>
    </source>
</evidence>
<proteinExistence type="inferred from homology"/>
<evidence type="ECO:0000256" key="1">
    <source>
        <dbReference type="ARBA" id="ARBA00004251"/>
    </source>
</evidence>
<dbReference type="VEuPathDB" id="HostDB:ENSMFAG00000031804"/>
<evidence type="ECO:0000256" key="10">
    <source>
        <dbReference type="ARBA" id="ARBA00023180"/>
    </source>
</evidence>
<keyword evidence="10" id="KW-0325">Glycoprotein</keyword>
<accession>A0A2K5UY45</accession>
<dbReference type="GO" id="GO:0002067">
    <property type="term" value="P:glandular epithelial cell differentiation"/>
    <property type="evidence" value="ECO:0007669"/>
    <property type="project" value="Ensembl"/>
</dbReference>
<evidence type="ECO:0000256" key="9">
    <source>
        <dbReference type="ARBA" id="ARBA00023170"/>
    </source>
</evidence>
<dbReference type="FunFam" id="2.60.40.10:FF:000732">
    <property type="entry name" value="Interleukin 31 receptor A"/>
    <property type="match status" value="1"/>
</dbReference>
<evidence type="ECO:0000256" key="2">
    <source>
        <dbReference type="ARBA" id="ARBA00008921"/>
    </source>
</evidence>
<feature type="domain" description="Fibronectin type-III" evidence="12">
    <location>
        <begin position="284"/>
        <end position="378"/>
    </location>
</feature>
<evidence type="ECO:0000256" key="6">
    <source>
        <dbReference type="ARBA" id="ARBA00022737"/>
    </source>
</evidence>
<feature type="domain" description="Fibronectin type-III" evidence="12">
    <location>
        <begin position="14"/>
        <end position="115"/>
    </location>
</feature>
<keyword evidence="8 11" id="KW-0472">Membrane</keyword>
<evidence type="ECO:0000313" key="14">
    <source>
        <dbReference type="Proteomes" id="UP000233100"/>
    </source>
</evidence>
<reference evidence="13" key="2">
    <citation type="submission" date="2025-08" db="UniProtKB">
        <authorList>
            <consortium name="Ensembl"/>
        </authorList>
    </citation>
    <scope>IDENTIFICATION</scope>
</reference>
<dbReference type="Ensembl" id="ENSMFAT00000067917.2">
    <property type="protein sequence ID" value="ENSMFAP00000017376.2"/>
    <property type="gene ID" value="ENSMFAG00000031804.2"/>
</dbReference>
<keyword evidence="4 11" id="KW-0812">Transmembrane</keyword>
<reference evidence="13" key="3">
    <citation type="submission" date="2025-09" db="UniProtKB">
        <authorList>
            <consortium name="Ensembl"/>
        </authorList>
    </citation>
    <scope>IDENTIFICATION</scope>
</reference>
<dbReference type="Gene3D" id="2.60.40.10">
    <property type="entry name" value="Immunoglobulins"/>
    <property type="match status" value="4"/>
</dbReference>
<dbReference type="PROSITE" id="PS50853">
    <property type="entry name" value="FN3"/>
    <property type="match status" value="2"/>
</dbReference>
<dbReference type="GeneTree" id="ENSGT00940000155603"/>
<dbReference type="GO" id="GO:0030224">
    <property type="term" value="P:monocyte differentiation"/>
    <property type="evidence" value="ECO:0007669"/>
    <property type="project" value="Ensembl"/>
</dbReference>
<evidence type="ECO:0000259" key="12">
    <source>
        <dbReference type="PROSITE" id="PS50853"/>
    </source>
</evidence>
<evidence type="ECO:0000256" key="7">
    <source>
        <dbReference type="ARBA" id="ARBA00022989"/>
    </source>
</evidence>
<sequence length="598" mass="67621">MTCWRLEDIAKTEPPEIFSVKPVLGIKRMIRIEWIKPELAPVSSDLKYALRFRTVNSTSWMEVNFAKNRKDTNQTYNLMGLQAFTEYVVALRCAVKESKFWSDWSQEKMGMTEEEKARGAPVLEKTLGYNIWYFPENNTNLTETVNTTNQQLELHLGGESYWVSMISYNSLGKSPVTTLRIPAIQEKSFRCIEVMQACLAEDQLVVKWQSSALDVNTWMIEWFPDMDSEHPTLSWESVSQATNWTIQQDKLKPFWCYNISVYPMLHDKVGEPYSIQAYAKEGIPSKGPETKVENIGVKTVTITWKEIPKSERKGIICNYTIFYQAEGGKGFSKTVNSSILQYGLESLKRKTSYTVRVMASTSAGGINGTSINFKTLSFSVFEIILITSLIGGGLLILIILTVAYGLKKPNKLTHLCWPSVPNPAESSIATWRGDDFKDKLNLKESDDSVNTEDRILKPCSTPSDKLVIDKSVVNFGNVLQEMFTDEARTGQENNLGGEKNEYVTHPFRADCPLGKSFEELPVSPEIPPRKSQYLRSRMPEGTCLEAKEQLLISGQSLESLAPDHVWEAAAPNPYLKNSVTTREFLVSQKLPEHTKGEV</sequence>
<dbReference type="GO" id="GO:0019955">
    <property type="term" value="F:cytokine binding"/>
    <property type="evidence" value="ECO:0007669"/>
    <property type="project" value="Ensembl"/>
</dbReference>
<comment type="similarity">
    <text evidence="2">Belongs to the type I cytokine receptor family. Type 2 subfamily.</text>
</comment>
<keyword evidence="5" id="KW-0732">Signal</keyword>
<dbReference type="InterPro" id="IPR052672">
    <property type="entry name" value="Type1_Cytokine_Rcpt_Type2"/>
</dbReference>
<dbReference type="GO" id="GO:0002438">
    <property type="term" value="P:acute inflammatory response to antigenic stimulus"/>
    <property type="evidence" value="ECO:0007669"/>
    <property type="project" value="Ensembl"/>
</dbReference>
<dbReference type="SMART" id="SM00060">
    <property type="entry name" value="FN3"/>
    <property type="match status" value="2"/>
</dbReference>
<dbReference type="InterPro" id="IPR003961">
    <property type="entry name" value="FN3_dom"/>
</dbReference>
<keyword evidence="9" id="KW-0675">Receptor</keyword>
<dbReference type="FunFam" id="2.60.40.10:FF:000913">
    <property type="entry name" value="Interleukin 31 receptor A"/>
    <property type="match status" value="1"/>
</dbReference>
<evidence type="ECO:0000256" key="4">
    <source>
        <dbReference type="ARBA" id="ARBA00022692"/>
    </source>
</evidence>
<dbReference type="AlphaFoldDB" id="A0A2K5UY45"/>
<gene>
    <name evidence="13" type="primary">IL31RA</name>
</gene>
<dbReference type="Pfam" id="PF00041">
    <property type="entry name" value="fn3"/>
    <property type="match status" value="1"/>
</dbReference>
<dbReference type="PANTHER" id="PTHR48423">
    <property type="entry name" value="INTERLEUKIN-27 RECEPTOR SUBUNIT ALPHA"/>
    <property type="match status" value="1"/>
</dbReference>
<evidence type="ECO:0000256" key="3">
    <source>
        <dbReference type="ARBA" id="ARBA00022475"/>
    </source>
</evidence>
<name>A0A2K5UY45_MACFA</name>
<dbReference type="Proteomes" id="UP000233100">
    <property type="component" value="Chromosome 6"/>
</dbReference>
<dbReference type="PANTHER" id="PTHR48423:SF1">
    <property type="entry name" value="INTERLEUKIN-27 RECEPTOR SUBUNIT ALPHA"/>
    <property type="match status" value="1"/>
</dbReference>
<dbReference type="InterPro" id="IPR013783">
    <property type="entry name" value="Ig-like_fold"/>
</dbReference>
<protein>
    <submittedName>
        <fullName evidence="13">Interleukin 31 receptor A</fullName>
    </submittedName>
</protein>
<comment type="subcellular location">
    <subcellularLocation>
        <location evidence="1">Cell membrane</location>
        <topology evidence="1">Single-pass type I membrane protein</topology>
    </subcellularLocation>
</comment>
<reference evidence="13 14" key="1">
    <citation type="submission" date="2013-03" db="EMBL/GenBank/DDBJ databases">
        <authorList>
            <person name="Warren W."/>
            <person name="Wilson R.K."/>
        </authorList>
    </citation>
    <scope>NUCLEOTIDE SEQUENCE</scope>
</reference>
<dbReference type="FunFam" id="2.60.40.10:FF:000414">
    <property type="entry name" value="Interleukin-6 receptor subunit beta"/>
    <property type="match status" value="1"/>
</dbReference>